<keyword evidence="2" id="KW-0812">Transmembrane</keyword>
<keyword evidence="1" id="KW-0175">Coiled coil</keyword>
<evidence type="ECO:0000256" key="1">
    <source>
        <dbReference type="SAM" id="Coils"/>
    </source>
</evidence>
<feature type="transmembrane region" description="Helical" evidence="2">
    <location>
        <begin position="15"/>
        <end position="36"/>
    </location>
</feature>
<dbReference type="OrthoDB" id="284128at2"/>
<feature type="coiled-coil region" evidence="1">
    <location>
        <begin position="80"/>
        <end position="163"/>
    </location>
</feature>
<comment type="caution">
    <text evidence="3">The sequence shown here is derived from an EMBL/GenBank/DDBJ whole genome shotgun (WGS) entry which is preliminary data.</text>
</comment>
<name>A0A5C5X202_9BACT</name>
<proteinExistence type="predicted"/>
<keyword evidence="2" id="KW-0472">Membrane</keyword>
<dbReference type="AlphaFoldDB" id="A0A5C5X202"/>
<accession>A0A5C5X202</accession>
<protein>
    <submittedName>
        <fullName evidence="3">Uncharacterized protein</fullName>
    </submittedName>
</protein>
<dbReference type="EMBL" id="SJPK01000015">
    <property type="protein sequence ID" value="TWT56195.1"/>
    <property type="molecule type" value="Genomic_DNA"/>
</dbReference>
<dbReference type="Proteomes" id="UP000318053">
    <property type="component" value="Unassembled WGS sequence"/>
</dbReference>
<gene>
    <name evidence="3" type="ORF">CA85_43770</name>
</gene>
<evidence type="ECO:0000313" key="3">
    <source>
        <dbReference type="EMBL" id="TWT56195.1"/>
    </source>
</evidence>
<organism evidence="3 4">
    <name type="scientific">Allorhodopirellula solitaria</name>
    <dbReference type="NCBI Taxonomy" id="2527987"/>
    <lineage>
        <taxon>Bacteria</taxon>
        <taxon>Pseudomonadati</taxon>
        <taxon>Planctomycetota</taxon>
        <taxon>Planctomycetia</taxon>
        <taxon>Pirellulales</taxon>
        <taxon>Pirellulaceae</taxon>
        <taxon>Allorhodopirellula</taxon>
    </lineage>
</organism>
<sequence length="347" mass="38206">MSGRRRSSVELGHDAFLDIVANLVGILIILVVILGTQTHHVTEMMRAESEVEDELDSTDSSSPVATRSQLDELGQMAMRAASAQRESMELEAKLRRYDAQVQQLDTARGKLLDLLGVAEAAWEDAQSKLDQSKVRGAKLQREIHEIEGELAELAGTKDRLANEKAPLVAVEHLPTPMAKTVFGDEIDLRLKAGRLSVVPVEILMKDIKEDVQRMTRKPGNAAATVGPMRDYIANYVIERTVERVSQNGRSGMAMTARLGAVAFEPLTESVGQPIGEVLRNRSFLDVELAGRDPNATTITVWVYPDSFGELRQLKEHLYQRGFATASRPLMEGQAIIFSSSGTRSKAQ</sequence>
<keyword evidence="4" id="KW-1185">Reference proteome</keyword>
<keyword evidence="2" id="KW-1133">Transmembrane helix</keyword>
<evidence type="ECO:0000313" key="4">
    <source>
        <dbReference type="Proteomes" id="UP000318053"/>
    </source>
</evidence>
<dbReference type="RefSeq" id="WP_146393226.1">
    <property type="nucleotide sequence ID" value="NZ_SJPK01000015.1"/>
</dbReference>
<evidence type="ECO:0000256" key="2">
    <source>
        <dbReference type="SAM" id="Phobius"/>
    </source>
</evidence>
<reference evidence="3 4" key="1">
    <citation type="submission" date="2019-02" db="EMBL/GenBank/DDBJ databases">
        <title>Deep-cultivation of Planctomycetes and their phenomic and genomic characterization uncovers novel biology.</title>
        <authorList>
            <person name="Wiegand S."/>
            <person name="Jogler M."/>
            <person name="Boedeker C."/>
            <person name="Pinto D."/>
            <person name="Vollmers J."/>
            <person name="Rivas-Marin E."/>
            <person name="Kohn T."/>
            <person name="Peeters S.H."/>
            <person name="Heuer A."/>
            <person name="Rast P."/>
            <person name="Oberbeckmann S."/>
            <person name="Bunk B."/>
            <person name="Jeske O."/>
            <person name="Meyerdierks A."/>
            <person name="Storesund J.E."/>
            <person name="Kallscheuer N."/>
            <person name="Luecker S."/>
            <person name="Lage O.M."/>
            <person name="Pohl T."/>
            <person name="Merkel B.J."/>
            <person name="Hornburger P."/>
            <person name="Mueller R.-W."/>
            <person name="Bruemmer F."/>
            <person name="Labrenz M."/>
            <person name="Spormann A.M."/>
            <person name="Op Den Camp H."/>
            <person name="Overmann J."/>
            <person name="Amann R."/>
            <person name="Jetten M.S.M."/>
            <person name="Mascher T."/>
            <person name="Medema M.H."/>
            <person name="Devos D.P."/>
            <person name="Kaster A.-K."/>
            <person name="Ovreas L."/>
            <person name="Rohde M."/>
            <person name="Galperin M.Y."/>
            <person name="Jogler C."/>
        </authorList>
    </citation>
    <scope>NUCLEOTIDE SEQUENCE [LARGE SCALE GENOMIC DNA]</scope>
    <source>
        <strain evidence="3 4">CA85</strain>
    </source>
</reference>